<proteinExistence type="predicted"/>
<keyword evidence="3" id="KW-1185">Reference proteome</keyword>
<dbReference type="STRING" id="762845.BCR26_14005"/>
<dbReference type="SMART" id="SM00530">
    <property type="entry name" value="HTH_XRE"/>
    <property type="match status" value="1"/>
</dbReference>
<dbReference type="InterPro" id="IPR041315">
    <property type="entry name" value="PlcR_TPR"/>
</dbReference>
<dbReference type="AlphaFoldDB" id="A0A1E5KWE3"/>
<evidence type="ECO:0000313" key="2">
    <source>
        <dbReference type="EMBL" id="OEH82182.1"/>
    </source>
</evidence>
<name>A0A1E5KWE3_9ENTE</name>
<dbReference type="SUPFAM" id="SSF47413">
    <property type="entry name" value="lambda repressor-like DNA-binding domains"/>
    <property type="match status" value="1"/>
</dbReference>
<dbReference type="CDD" id="cd00093">
    <property type="entry name" value="HTH_XRE"/>
    <property type="match status" value="1"/>
</dbReference>
<reference evidence="2 3" key="1">
    <citation type="submission" date="2016-09" db="EMBL/GenBank/DDBJ databases">
        <authorList>
            <person name="Capua I."/>
            <person name="De Benedictis P."/>
            <person name="Joannis T."/>
            <person name="Lombin L.H."/>
            <person name="Cattoli G."/>
        </authorList>
    </citation>
    <scope>NUCLEOTIDE SEQUENCE [LARGE SCALE GENOMIC DNA]</scope>
    <source>
        <strain evidence="2 3">LMG 25899</strain>
    </source>
</reference>
<dbReference type="PANTHER" id="PTHR37038:SF14">
    <property type="entry name" value="TRANSCRIPTIONAL ACTIVATOR"/>
    <property type="match status" value="1"/>
</dbReference>
<dbReference type="InterPro" id="IPR053163">
    <property type="entry name" value="HTH-type_regulator_Rgg"/>
</dbReference>
<dbReference type="Pfam" id="PF01381">
    <property type="entry name" value="HTH_3"/>
    <property type="match status" value="1"/>
</dbReference>
<dbReference type="EMBL" id="MIEK01000026">
    <property type="protein sequence ID" value="OEH82182.1"/>
    <property type="molecule type" value="Genomic_DNA"/>
</dbReference>
<sequence length="281" mass="32568">MKVLGNKFREARKKQRLSQTALAAGICTQTTVSKIENRNRCESLDIFYSLCLKLGVAVNDYLAENKEQELERILDEVEVLCIGFKPELGYKMLSNYFVDVSQLPDSLAIKYFYYMGATRTLSMNGFKEALFYLSQAEKLIQKNNIYNIMSTNAIGITYLLSESMEKAQPYFEKANQMLQEFPEDALPAIACGLYYNLAKYYSELKEYQKSIELCDAGIKLSRKEETNIYLDALLYEKAYNEFYLNGTAESYKTAYYFTRFIENQHILGHVIKDMERYDIAL</sequence>
<feature type="domain" description="HTH cro/C1-type" evidence="1">
    <location>
        <begin position="8"/>
        <end position="61"/>
    </location>
</feature>
<dbReference type="Pfam" id="PF18768">
    <property type="entry name" value="RNPP_C"/>
    <property type="match status" value="1"/>
</dbReference>
<gene>
    <name evidence="2" type="ORF">BCR26_14005</name>
</gene>
<organism evidence="2 3">
    <name type="scientific">Enterococcus rivorum</name>
    <dbReference type="NCBI Taxonomy" id="762845"/>
    <lineage>
        <taxon>Bacteria</taxon>
        <taxon>Bacillati</taxon>
        <taxon>Bacillota</taxon>
        <taxon>Bacilli</taxon>
        <taxon>Lactobacillales</taxon>
        <taxon>Enterococcaceae</taxon>
        <taxon>Enterococcus</taxon>
    </lineage>
</organism>
<comment type="caution">
    <text evidence="2">The sequence shown here is derived from an EMBL/GenBank/DDBJ whole genome shotgun (WGS) entry which is preliminary data.</text>
</comment>
<dbReference type="Gene3D" id="1.25.40.10">
    <property type="entry name" value="Tetratricopeptide repeat domain"/>
    <property type="match status" value="1"/>
</dbReference>
<dbReference type="InterPro" id="IPR011990">
    <property type="entry name" value="TPR-like_helical_dom_sf"/>
</dbReference>
<evidence type="ECO:0000313" key="3">
    <source>
        <dbReference type="Proteomes" id="UP000095256"/>
    </source>
</evidence>
<dbReference type="PANTHER" id="PTHR37038">
    <property type="entry name" value="TRANSCRIPTIONAL REGULATOR-RELATED"/>
    <property type="match status" value="1"/>
</dbReference>
<dbReference type="PROSITE" id="PS50943">
    <property type="entry name" value="HTH_CROC1"/>
    <property type="match status" value="1"/>
</dbReference>
<protein>
    <recommendedName>
        <fullName evidence="1">HTH cro/C1-type domain-containing protein</fullName>
    </recommendedName>
</protein>
<dbReference type="SUPFAM" id="SSF48452">
    <property type="entry name" value="TPR-like"/>
    <property type="match status" value="1"/>
</dbReference>
<accession>A0A1E5KWE3</accession>
<dbReference type="InterPro" id="IPR010982">
    <property type="entry name" value="Lambda_DNA-bd_dom_sf"/>
</dbReference>
<dbReference type="InterPro" id="IPR001387">
    <property type="entry name" value="Cro/C1-type_HTH"/>
</dbReference>
<dbReference type="OrthoDB" id="1150409at2"/>
<evidence type="ECO:0000259" key="1">
    <source>
        <dbReference type="PROSITE" id="PS50943"/>
    </source>
</evidence>
<dbReference type="GO" id="GO:0003677">
    <property type="term" value="F:DNA binding"/>
    <property type="evidence" value="ECO:0007669"/>
    <property type="project" value="InterPro"/>
</dbReference>
<dbReference type="RefSeq" id="WP_069698833.1">
    <property type="nucleotide sequence ID" value="NZ_JAGGMA010000014.1"/>
</dbReference>
<dbReference type="Proteomes" id="UP000095256">
    <property type="component" value="Unassembled WGS sequence"/>
</dbReference>